<comment type="caution">
    <text evidence="1">The sequence shown here is derived from an EMBL/GenBank/DDBJ whole genome shotgun (WGS) entry which is preliminary data.</text>
</comment>
<gene>
    <name evidence="1" type="ORF">E2C01_085445</name>
</gene>
<name>A0A5B7JAH8_PORTR</name>
<evidence type="ECO:0000313" key="1">
    <source>
        <dbReference type="EMBL" id="MPC90457.1"/>
    </source>
</evidence>
<keyword evidence="2" id="KW-1185">Reference proteome</keyword>
<proteinExistence type="predicted"/>
<dbReference type="Proteomes" id="UP000324222">
    <property type="component" value="Unassembled WGS sequence"/>
</dbReference>
<protein>
    <submittedName>
        <fullName evidence="1">Uncharacterized protein</fullName>
    </submittedName>
</protein>
<accession>A0A5B7JAH8</accession>
<dbReference type="EMBL" id="VSRR010084445">
    <property type="protein sequence ID" value="MPC90457.1"/>
    <property type="molecule type" value="Genomic_DNA"/>
</dbReference>
<evidence type="ECO:0000313" key="2">
    <source>
        <dbReference type="Proteomes" id="UP000324222"/>
    </source>
</evidence>
<organism evidence="1 2">
    <name type="scientific">Portunus trituberculatus</name>
    <name type="common">Swimming crab</name>
    <name type="synonym">Neptunus trituberculatus</name>
    <dbReference type="NCBI Taxonomy" id="210409"/>
    <lineage>
        <taxon>Eukaryota</taxon>
        <taxon>Metazoa</taxon>
        <taxon>Ecdysozoa</taxon>
        <taxon>Arthropoda</taxon>
        <taxon>Crustacea</taxon>
        <taxon>Multicrustacea</taxon>
        <taxon>Malacostraca</taxon>
        <taxon>Eumalacostraca</taxon>
        <taxon>Eucarida</taxon>
        <taxon>Decapoda</taxon>
        <taxon>Pleocyemata</taxon>
        <taxon>Brachyura</taxon>
        <taxon>Eubrachyura</taxon>
        <taxon>Portunoidea</taxon>
        <taxon>Portunidae</taxon>
        <taxon>Portuninae</taxon>
        <taxon>Portunus</taxon>
    </lineage>
</organism>
<reference evidence="1 2" key="1">
    <citation type="submission" date="2019-05" db="EMBL/GenBank/DDBJ databases">
        <title>Another draft genome of Portunus trituberculatus and its Hox gene families provides insights of decapod evolution.</title>
        <authorList>
            <person name="Jeong J.-H."/>
            <person name="Song I."/>
            <person name="Kim S."/>
            <person name="Choi T."/>
            <person name="Kim D."/>
            <person name="Ryu S."/>
            <person name="Kim W."/>
        </authorList>
    </citation>
    <scope>NUCLEOTIDE SEQUENCE [LARGE SCALE GENOMIC DNA]</scope>
    <source>
        <tissue evidence="1">Muscle</tissue>
    </source>
</reference>
<sequence length="21" mass="2540">MKYAAPNLCSYISPRARQRWQ</sequence>
<dbReference type="AlphaFoldDB" id="A0A5B7JAH8"/>